<evidence type="ECO:0000313" key="2">
    <source>
        <dbReference type="EMBL" id="RYC69559.1"/>
    </source>
</evidence>
<dbReference type="RefSeq" id="WP_077923540.1">
    <property type="nucleotide sequence ID" value="NZ_SBLB01000003.1"/>
</dbReference>
<dbReference type="EMBL" id="SBLB01000003">
    <property type="protein sequence ID" value="RYC69559.1"/>
    <property type="molecule type" value="Genomic_DNA"/>
</dbReference>
<keyword evidence="3" id="KW-1185">Reference proteome</keyword>
<reference evidence="2 3" key="1">
    <citation type="submission" date="2019-01" db="EMBL/GenBank/DDBJ databases">
        <title>Spirosoma flava sp. nov., a propanil-degrading bacterium isolated from herbicide-contaminated soil.</title>
        <authorList>
            <person name="Zhang L."/>
            <person name="Jiang J.-D."/>
        </authorList>
    </citation>
    <scope>NUCLEOTIDE SEQUENCE [LARGE SCALE GENOMIC DNA]</scope>
    <source>
        <strain evidence="2 3">TY50</strain>
    </source>
</reference>
<comment type="caution">
    <text evidence="2">The sequence shown here is derived from an EMBL/GenBank/DDBJ whole genome shotgun (WGS) entry which is preliminary data.</text>
</comment>
<dbReference type="NCBIfam" id="TIGR03083">
    <property type="entry name" value="maleylpyruvate isomerase family mycothiol-dependent enzyme"/>
    <property type="match status" value="1"/>
</dbReference>
<dbReference type="InterPro" id="IPR017517">
    <property type="entry name" value="Maleyloyr_isom"/>
</dbReference>
<dbReference type="InterPro" id="IPR034660">
    <property type="entry name" value="DinB/YfiT-like"/>
</dbReference>
<dbReference type="SUPFAM" id="SSF109854">
    <property type="entry name" value="DinB/YfiT-like putative metalloenzymes"/>
    <property type="match status" value="1"/>
</dbReference>
<accession>A0A4Q2URV2</accession>
<dbReference type="AlphaFoldDB" id="A0A4Q2URV2"/>
<evidence type="ECO:0000313" key="3">
    <source>
        <dbReference type="Proteomes" id="UP000290407"/>
    </source>
</evidence>
<dbReference type="GO" id="GO:0046872">
    <property type="term" value="F:metal ion binding"/>
    <property type="evidence" value="ECO:0007669"/>
    <property type="project" value="InterPro"/>
</dbReference>
<keyword evidence="2" id="KW-0670">Pyruvate</keyword>
<proteinExistence type="predicted"/>
<feature type="domain" description="Mycothiol-dependent maleylpyruvate isomerase metal-binding" evidence="1">
    <location>
        <begin position="18"/>
        <end position="158"/>
    </location>
</feature>
<dbReference type="InterPro" id="IPR024344">
    <property type="entry name" value="MDMPI_metal-binding"/>
</dbReference>
<gene>
    <name evidence="2" type="ORF">EQG79_13225</name>
</gene>
<evidence type="ECO:0000259" key="1">
    <source>
        <dbReference type="Pfam" id="PF11716"/>
    </source>
</evidence>
<dbReference type="Pfam" id="PF11716">
    <property type="entry name" value="MDMPI_N"/>
    <property type="match status" value="1"/>
</dbReference>
<protein>
    <submittedName>
        <fullName evidence="2">Maleylpyruvate isomerase family mycothiol-dependent enzyme</fullName>
    </submittedName>
</protein>
<dbReference type="Gene3D" id="1.20.120.450">
    <property type="entry name" value="dinb family like domain"/>
    <property type="match status" value="1"/>
</dbReference>
<name>A0A4Q2URV2_9BACT</name>
<sequence length="280" mass="31810">MQPLPPIETVDLFPILNDHLLDLLRRLAPDDWQRPTVCKGWTVKDIVSHIVDGNWRRITLYRDHYQSPELPVIDSYESLVKYLNQLNQDWVVATRRLSPAILIDWLAQTGPVVYELFKQQPPFEAAPFPVAWAGEETSLNWFHIAREYTELWHHQQQIRLALDQTDVLMSAELHHPLLDTFMRALPHTFRHVSAQPGTLVTVTVTGPGGDTWYLLRQDTQWALVQGAGSLQPAAAVKLDGAIAWRLFTKGLLADDARPYLSVSGDQTLGTPILRMLSVMA</sequence>
<dbReference type="Proteomes" id="UP000290407">
    <property type="component" value="Unassembled WGS sequence"/>
</dbReference>
<organism evidence="2 3">
    <name type="scientific">Spirosoma sordidisoli</name>
    <dbReference type="NCBI Taxonomy" id="2502893"/>
    <lineage>
        <taxon>Bacteria</taxon>
        <taxon>Pseudomonadati</taxon>
        <taxon>Bacteroidota</taxon>
        <taxon>Cytophagia</taxon>
        <taxon>Cytophagales</taxon>
        <taxon>Cytophagaceae</taxon>
        <taxon>Spirosoma</taxon>
    </lineage>
</organism>
<keyword evidence="2" id="KW-0413">Isomerase</keyword>
<dbReference type="GO" id="GO:0016853">
    <property type="term" value="F:isomerase activity"/>
    <property type="evidence" value="ECO:0007669"/>
    <property type="project" value="UniProtKB-KW"/>
</dbReference>